<dbReference type="Gene3D" id="1.10.10.10">
    <property type="entry name" value="Winged helix-like DNA-binding domain superfamily/Winged helix DNA-binding domain"/>
    <property type="match status" value="1"/>
</dbReference>
<evidence type="ECO:0000313" key="3">
    <source>
        <dbReference type="Proteomes" id="UP000262371"/>
    </source>
</evidence>
<dbReference type="EMBL" id="QUWV01000132">
    <property type="protein sequence ID" value="RFD18987.1"/>
    <property type="molecule type" value="Genomic_DNA"/>
</dbReference>
<gene>
    <name evidence="2" type="ORF">DY926_13690</name>
</gene>
<accession>A0A371YXM3</accession>
<evidence type="ECO:0000313" key="2">
    <source>
        <dbReference type="EMBL" id="RFD18987.1"/>
    </source>
</evidence>
<sequence>MRLTLYTDYSLRALIYLAQHPGRRVPLHEIARSNRISQNHLAKVMSRLSSSGVVRARRGRAGGLELADTPQQVSIGRIVRLMEGEMDCIAPCAPTGARGCVLAGKCRLRGLFARSVAAFMAVLDRVSLSDMAAATAR</sequence>
<dbReference type="AlphaFoldDB" id="A0A371YXM3"/>
<dbReference type="GO" id="GO:0005829">
    <property type="term" value="C:cytosol"/>
    <property type="evidence" value="ECO:0007669"/>
    <property type="project" value="TreeGrafter"/>
</dbReference>
<proteinExistence type="predicted"/>
<dbReference type="InterPro" id="IPR000944">
    <property type="entry name" value="Tscrpt_reg_Rrf2"/>
</dbReference>
<dbReference type="NCBIfam" id="TIGR00738">
    <property type="entry name" value="rrf2_super"/>
    <property type="match status" value="1"/>
</dbReference>
<organism evidence="2 3">
    <name type="scientific">Komagataeibacter melaceti</name>
    <dbReference type="NCBI Taxonomy" id="2766577"/>
    <lineage>
        <taxon>Bacteria</taxon>
        <taxon>Pseudomonadati</taxon>
        <taxon>Pseudomonadota</taxon>
        <taxon>Alphaproteobacteria</taxon>
        <taxon>Acetobacterales</taxon>
        <taxon>Acetobacteraceae</taxon>
        <taxon>Komagataeibacter</taxon>
    </lineage>
</organism>
<keyword evidence="3" id="KW-1185">Reference proteome</keyword>
<dbReference type="RefSeq" id="WP_116703873.1">
    <property type="nucleotide sequence ID" value="NZ_QUWV01000132.1"/>
</dbReference>
<dbReference type="InterPro" id="IPR036390">
    <property type="entry name" value="WH_DNA-bd_sf"/>
</dbReference>
<dbReference type="PANTHER" id="PTHR33221:SF4">
    <property type="entry name" value="HTH-TYPE TRANSCRIPTIONAL REPRESSOR NSRR"/>
    <property type="match status" value="1"/>
</dbReference>
<comment type="caution">
    <text evidence="2">The sequence shown here is derived from an EMBL/GenBank/DDBJ whole genome shotgun (WGS) entry which is preliminary data.</text>
</comment>
<evidence type="ECO:0000256" key="1">
    <source>
        <dbReference type="ARBA" id="ARBA00023125"/>
    </source>
</evidence>
<dbReference type="InterPro" id="IPR036388">
    <property type="entry name" value="WH-like_DNA-bd_sf"/>
</dbReference>
<dbReference type="GO" id="GO:0003677">
    <property type="term" value="F:DNA binding"/>
    <property type="evidence" value="ECO:0007669"/>
    <property type="project" value="UniProtKB-KW"/>
</dbReference>
<dbReference type="Pfam" id="PF02082">
    <property type="entry name" value="Rrf2"/>
    <property type="match status" value="1"/>
</dbReference>
<dbReference type="PROSITE" id="PS51197">
    <property type="entry name" value="HTH_RRF2_2"/>
    <property type="match status" value="1"/>
</dbReference>
<reference evidence="2 3" key="1">
    <citation type="submission" date="2018-08" db="EMBL/GenBank/DDBJ databases">
        <title>Komagataeibacter sp. AV 382.</title>
        <authorList>
            <person name="Skraban J."/>
            <person name="Trcek J."/>
        </authorList>
    </citation>
    <scope>NUCLEOTIDE SEQUENCE [LARGE SCALE GENOMIC DNA]</scope>
    <source>
        <strain evidence="2 3">AV 382</strain>
    </source>
</reference>
<protein>
    <submittedName>
        <fullName evidence="2">Rrf2 family transcriptional regulator</fullName>
    </submittedName>
</protein>
<keyword evidence="1" id="KW-0238">DNA-binding</keyword>
<dbReference type="Proteomes" id="UP000262371">
    <property type="component" value="Unassembled WGS sequence"/>
</dbReference>
<dbReference type="OrthoDB" id="9795923at2"/>
<dbReference type="PANTHER" id="PTHR33221">
    <property type="entry name" value="WINGED HELIX-TURN-HELIX TRANSCRIPTIONAL REGULATOR, RRF2 FAMILY"/>
    <property type="match status" value="1"/>
</dbReference>
<name>A0A371YXM3_9PROT</name>
<dbReference type="SUPFAM" id="SSF46785">
    <property type="entry name" value="Winged helix' DNA-binding domain"/>
    <property type="match status" value="1"/>
</dbReference>
<dbReference type="GO" id="GO:0003700">
    <property type="term" value="F:DNA-binding transcription factor activity"/>
    <property type="evidence" value="ECO:0007669"/>
    <property type="project" value="TreeGrafter"/>
</dbReference>